<keyword evidence="4" id="KW-0285">Flavoprotein</keyword>
<sequence>MLVGFRAMLEWCSPLTSLSADCVTDSAPNRRDFLTGQAFRSEIERRGGALADAIAAAEPPGRGPTLLLRTAAMATDFDILLNPNGPADQVAAASDALELVHGLEQQLTNYRDDSELMLLNRRAASGPIPVATNLFDLLQRAVSISLGTEGAFDPASGALIRLWRGCRREGRLPTPAELSSALERTGCRHVILDAGTQTVRYDRDGVEFHLGAIGKGYAVDGLAEALISRGLTDWLVHGGKSSVRVSGTHAGHDGWPIGLQNPLLPDRPLLTLLLKDAALSTSGTAVQWFRVGDKRYGHVLDPRTGWPVETMLSVSVIAPDAALADALSTAFFVLGVENALGCCDNFPEVGAILVPFPADGRTVQPILHRIPGDRVFWR</sequence>
<keyword evidence="6" id="KW-0479">Metal-binding</keyword>
<evidence type="ECO:0000256" key="1">
    <source>
        <dbReference type="ARBA" id="ARBA00001946"/>
    </source>
</evidence>
<dbReference type="EMBL" id="DSOK01000425">
    <property type="protein sequence ID" value="HEN16870.1"/>
    <property type="molecule type" value="Genomic_DNA"/>
</dbReference>
<dbReference type="Pfam" id="PF02424">
    <property type="entry name" value="ApbE"/>
    <property type="match status" value="1"/>
</dbReference>
<dbReference type="AlphaFoldDB" id="A0A7C2NYT6"/>
<name>A0A7C2NYT6_9PLAN</name>
<dbReference type="PANTHER" id="PTHR30040:SF2">
    <property type="entry name" value="FAD:PROTEIN FMN TRANSFERASE"/>
    <property type="match status" value="1"/>
</dbReference>
<evidence type="ECO:0000256" key="9">
    <source>
        <dbReference type="ARBA" id="ARBA00031306"/>
    </source>
</evidence>
<gene>
    <name evidence="11" type="ORF">ENQ76_15520</name>
</gene>
<evidence type="ECO:0000256" key="6">
    <source>
        <dbReference type="ARBA" id="ARBA00022723"/>
    </source>
</evidence>
<comment type="caution">
    <text evidence="11">The sequence shown here is derived from an EMBL/GenBank/DDBJ whole genome shotgun (WGS) entry which is preliminary data.</text>
</comment>
<dbReference type="SUPFAM" id="SSF143631">
    <property type="entry name" value="ApbE-like"/>
    <property type="match status" value="1"/>
</dbReference>
<dbReference type="InterPro" id="IPR003374">
    <property type="entry name" value="ApbE-like_sf"/>
</dbReference>
<organism evidence="11">
    <name type="scientific">Schlesneria paludicola</name>
    <dbReference type="NCBI Taxonomy" id="360056"/>
    <lineage>
        <taxon>Bacteria</taxon>
        <taxon>Pseudomonadati</taxon>
        <taxon>Planctomycetota</taxon>
        <taxon>Planctomycetia</taxon>
        <taxon>Planctomycetales</taxon>
        <taxon>Planctomycetaceae</taxon>
        <taxon>Schlesneria</taxon>
    </lineage>
</organism>
<dbReference type="GO" id="GO:0016740">
    <property type="term" value="F:transferase activity"/>
    <property type="evidence" value="ECO:0007669"/>
    <property type="project" value="UniProtKB-KW"/>
</dbReference>
<dbReference type="Gene3D" id="3.10.520.10">
    <property type="entry name" value="ApbE-like domains"/>
    <property type="match status" value="1"/>
</dbReference>
<dbReference type="EC" id="2.7.1.180" evidence="2"/>
<dbReference type="InterPro" id="IPR024932">
    <property type="entry name" value="ApbE"/>
</dbReference>
<proteinExistence type="predicted"/>
<evidence type="ECO:0000256" key="4">
    <source>
        <dbReference type="ARBA" id="ARBA00022630"/>
    </source>
</evidence>
<evidence type="ECO:0000313" key="11">
    <source>
        <dbReference type="EMBL" id="HEN16870.1"/>
    </source>
</evidence>
<evidence type="ECO:0000256" key="3">
    <source>
        <dbReference type="ARBA" id="ARBA00016337"/>
    </source>
</evidence>
<dbReference type="PANTHER" id="PTHR30040">
    <property type="entry name" value="THIAMINE BIOSYNTHESIS LIPOPROTEIN APBE"/>
    <property type="match status" value="1"/>
</dbReference>
<keyword evidence="8" id="KW-0460">Magnesium</keyword>
<evidence type="ECO:0000256" key="2">
    <source>
        <dbReference type="ARBA" id="ARBA00011955"/>
    </source>
</evidence>
<comment type="catalytic activity">
    <reaction evidence="10">
        <text>L-threonyl-[protein] + FAD = FMN-L-threonyl-[protein] + AMP + H(+)</text>
        <dbReference type="Rhea" id="RHEA:36847"/>
        <dbReference type="Rhea" id="RHEA-COMP:11060"/>
        <dbReference type="Rhea" id="RHEA-COMP:11061"/>
        <dbReference type="ChEBI" id="CHEBI:15378"/>
        <dbReference type="ChEBI" id="CHEBI:30013"/>
        <dbReference type="ChEBI" id="CHEBI:57692"/>
        <dbReference type="ChEBI" id="CHEBI:74257"/>
        <dbReference type="ChEBI" id="CHEBI:456215"/>
        <dbReference type="EC" id="2.7.1.180"/>
    </reaction>
</comment>
<reference evidence="11" key="1">
    <citation type="journal article" date="2020" name="mSystems">
        <title>Genome- and Community-Level Interaction Insights into Carbon Utilization and Element Cycling Functions of Hydrothermarchaeota in Hydrothermal Sediment.</title>
        <authorList>
            <person name="Zhou Z."/>
            <person name="Liu Y."/>
            <person name="Xu W."/>
            <person name="Pan J."/>
            <person name="Luo Z.H."/>
            <person name="Li M."/>
        </authorList>
    </citation>
    <scope>NUCLEOTIDE SEQUENCE [LARGE SCALE GENOMIC DNA]</scope>
    <source>
        <strain evidence="11">SpSt-339</strain>
    </source>
</reference>
<accession>A0A7C2NYT6</accession>
<protein>
    <recommendedName>
        <fullName evidence="3">FAD:protein FMN transferase</fullName>
        <ecNumber evidence="2">2.7.1.180</ecNumber>
    </recommendedName>
    <alternativeName>
        <fullName evidence="9">Flavin transferase</fullName>
    </alternativeName>
</protein>
<keyword evidence="7" id="KW-0274">FAD</keyword>
<keyword evidence="5 11" id="KW-0808">Transferase</keyword>
<dbReference type="GO" id="GO:0046872">
    <property type="term" value="F:metal ion binding"/>
    <property type="evidence" value="ECO:0007669"/>
    <property type="project" value="UniProtKB-KW"/>
</dbReference>
<evidence type="ECO:0000256" key="8">
    <source>
        <dbReference type="ARBA" id="ARBA00022842"/>
    </source>
</evidence>
<evidence type="ECO:0000256" key="10">
    <source>
        <dbReference type="ARBA" id="ARBA00048540"/>
    </source>
</evidence>
<evidence type="ECO:0000256" key="7">
    <source>
        <dbReference type="ARBA" id="ARBA00022827"/>
    </source>
</evidence>
<evidence type="ECO:0000256" key="5">
    <source>
        <dbReference type="ARBA" id="ARBA00022679"/>
    </source>
</evidence>
<comment type="cofactor">
    <cofactor evidence="1">
        <name>Mg(2+)</name>
        <dbReference type="ChEBI" id="CHEBI:18420"/>
    </cofactor>
</comment>